<dbReference type="InterPro" id="IPR036291">
    <property type="entry name" value="NAD(P)-bd_dom_sf"/>
</dbReference>
<dbReference type="PANTHER" id="PTHR14097:SF7">
    <property type="entry name" value="OXIDOREDUCTASE HTATIP2"/>
    <property type="match status" value="1"/>
</dbReference>
<protein>
    <submittedName>
        <fullName evidence="2">NAD(P)H-binding protein</fullName>
    </submittedName>
</protein>
<evidence type="ECO:0000313" key="2">
    <source>
        <dbReference type="EMBL" id="KAB2335829.1"/>
    </source>
</evidence>
<dbReference type="Gene3D" id="3.40.50.720">
    <property type="entry name" value="NAD(P)-binding Rossmann-like Domain"/>
    <property type="match status" value="1"/>
</dbReference>
<keyword evidence="3" id="KW-1185">Reference proteome</keyword>
<dbReference type="RefSeq" id="WP_151572428.1">
    <property type="nucleotide sequence ID" value="NZ_WBOT01000001.1"/>
</dbReference>
<dbReference type="InterPro" id="IPR016040">
    <property type="entry name" value="NAD(P)-bd_dom"/>
</dbReference>
<evidence type="ECO:0000313" key="3">
    <source>
        <dbReference type="Proteomes" id="UP000441354"/>
    </source>
</evidence>
<dbReference type="EMBL" id="WBOT01000001">
    <property type="protein sequence ID" value="KAB2335829.1"/>
    <property type="molecule type" value="Genomic_DNA"/>
</dbReference>
<sequence length="222" mass="24763">MPKTAVIAGATGLVGRELLQLLLNGNAYEKVVALVRRPLEIQDDKLIEVVCDFNNLHAYEDLFSAEDIFCCLGTTIKKAKTQEAMYKIDVEYPVAMAKLAHKQGAQHFILISSMNANPNSKIFYSRMKGELEQKIKKLDLPAFSIIHPALLVGEREEFRLGEGAAITVYNLLSKMFSSSKLSSIGIKAHNVAMAMYKIAQLDRNGVKTYSSQELYKLSMKNN</sequence>
<dbReference type="Pfam" id="PF13460">
    <property type="entry name" value="NAD_binding_10"/>
    <property type="match status" value="1"/>
</dbReference>
<gene>
    <name evidence="2" type="ORF">F7732_04505</name>
</gene>
<dbReference type="AlphaFoldDB" id="A0A7V7UXW7"/>
<dbReference type="Proteomes" id="UP000441354">
    <property type="component" value="Unassembled WGS sequence"/>
</dbReference>
<organism evidence="2 3">
    <name type="scientific">Bacillus mesophilum</name>
    <dbReference type="NCBI Taxonomy" id="1071718"/>
    <lineage>
        <taxon>Bacteria</taxon>
        <taxon>Bacillati</taxon>
        <taxon>Bacillota</taxon>
        <taxon>Bacilli</taxon>
        <taxon>Bacillales</taxon>
        <taxon>Bacillaceae</taxon>
        <taxon>Bacillus</taxon>
    </lineage>
</organism>
<name>A0A7V7UXW7_9BACI</name>
<evidence type="ECO:0000259" key="1">
    <source>
        <dbReference type="Pfam" id="PF13460"/>
    </source>
</evidence>
<feature type="domain" description="NAD(P)-binding" evidence="1">
    <location>
        <begin position="9"/>
        <end position="136"/>
    </location>
</feature>
<dbReference type="OrthoDB" id="9798632at2"/>
<reference evidence="2 3" key="1">
    <citation type="journal article" date="2014" name="Arch. Microbiol.">
        <title>Bacillus mesophilum sp. nov., strain IITR-54T, a novel 4-chlorobiphenyl dechlorinating bacterium.</title>
        <authorList>
            <person name="Manickam N."/>
            <person name="Singh N.K."/>
            <person name="Bajaj A."/>
            <person name="Kumar R.M."/>
            <person name="Kaur G."/>
            <person name="Kaur N."/>
            <person name="Bala M."/>
            <person name="Kumar A."/>
            <person name="Mayilraj S."/>
        </authorList>
    </citation>
    <scope>NUCLEOTIDE SEQUENCE [LARGE SCALE GENOMIC DNA]</scope>
    <source>
        <strain evidence="2 3">IITR-54</strain>
    </source>
</reference>
<comment type="caution">
    <text evidence="2">The sequence shown here is derived from an EMBL/GenBank/DDBJ whole genome shotgun (WGS) entry which is preliminary data.</text>
</comment>
<dbReference type="PANTHER" id="PTHR14097">
    <property type="entry name" value="OXIDOREDUCTASE HTATIP2"/>
    <property type="match status" value="1"/>
</dbReference>
<proteinExistence type="predicted"/>
<accession>A0A7V7UXW7</accession>
<dbReference type="SUPFAM" id="SSF51735">
    <property type="entry name" value="NAD(P)-binding Rossmann-fold domains"/>
    <property type="match status" value="1"/>
</dbReference>